<dbReference type="SUPFAM" id="SSF102114">
    <property type="entry name" value="Radical SAM enzymes"/>
    <property type="match status" value="1"/>
</dbReference>
<dbReference type="GO" id="GO:0051536">
    <property type="term" value="F:iron-sulfur cluster binding"/>
    <property type="evidence" value="ECO:0007669"/>
    <property type="project" value="UniProtKB-KW"/>
</dbReference>
<gene>
    <name evidence="6" type="ORF">E2I14_01305</name>
</gene>
<evidence type="ECO:0000313" key="7">
    <source>
        <dbReference type="Proteomes" id="UP000294829"/>
    </source>
</evidence>
<dbReference type="Proteomes" id="UP000294829">
    <property type="component" value="Unassembled WGS sequence"/>
</dbReference>
<keyword evidence="7" id="KW-1185">Reference proteome</keyword>
<dbReference type="EMBL" id="SMYL01000001">
    <property type="protein sequence ID" value="TDK68214.1"/>
    <property type="molecule type" value="Genomic_DNA"/>
</dbReference>
<dbReference type="SFLD" id="SFLDS00029">
    <property type="entry name" value="Radical_SAM"/>
    <property type="match status" value="1"/>
</dbReference>
<dbReference type="GO" id="GO:0003824">
    <property type="term" value="F:catalytic activity"/>
    <property type="evidence" value="ECO:0007669"/>
    <property type="project" value="InterPro"/>
</dbReference>
<evidence type="ECO:0000313" key="6">
    <source>
        <dbReference type="EMBL" id="TDK68214.1"/>
    </source>
</evidence>
<keyword evidence="5" id="KW-0411">Iron-sulfur</keyword>
<dbReference type="AlphaFoldDB" id="A0A4R5W718"/>
<reference evidence="6 7" key="1">
    <citation type="submission" date="2019-03" db="EMBL/GenBank/DDBJ databases">
        <title>Sapientia aquatica gen. nov., sp. nov., isolated from a crater lake.</title>
        <authorList>
            <person name="Felfoldi T."/>
            <person name="Szabo A."/>
            <person name="Toth E."/>
            <person name="Schumann P."/>
            <person name="Keki Z."/>
            <person name="Marialigeti K."/>
            <person name="Mathe I."/>
        </authorList>
    </citation>
    <scope>NUCLEOTIDE SEQUENCE [LARGE SCALE GENOMIC DNA]</scope>
    <source>
        <strain evidence="6 7">SA-152</strain>
    </source>
</reference>
<comment type="caution">
    <text evidence="6">The sequence shown here is derived from an EMBL/GenBank/DDBJ whole genome shotgun (WGS) entry which is preliminary data.</text>
</comment>
<dbReference type="InterPro" id="IPR013785">
    <property type="entry name" value="Aldolase_TIM"/>
</dbReference>
<evidence type="ECO:0000256" key="4">
    <source>
        <dbReference type="ARBA" id="ARBA00023004"/>
    </source>
</evidence>
<evidence type="ECO:0000256" key="1">
    <source>
        <dbReference type="ARBA" id="ARBA00001966"/>
    </source>
</evidence>
<dbReference type="InterPro" id="IPR058240">
    <property type="entry name" value="rSAM_sf"/>
</dbReference>
<dbReference type="Pfam" id="PF13353">
    <property type="entry name" value="Fer4_12"/>
    <property type="match status" value="1"/>
</dbReference>
<name>A0A4R5W718_9BURK</name>
<comment type="cofactor">
    <cofactor evidence="1">
        <name>[4Fe-4S] cluster</name>
        <dbReference type="ChEBI" id="CHEBI:49883"/>
    </cofactor>
</comment>
<evidence type="ECO:0000256" key="5">
    <source>
        <dbReference type="ARBA" id="ARBA00023014"/>
    </source>
</evidence>
<proteinExistence type="predicted"/>
<keyword evidence="3" id="KW-0479">Metal-binding</keyword>
<keyword evidence="4" id="KW-0408">Iron</keyword>
<evidence type="ECO:0000256" key="3">
    <source>
        <dbReference type="ARBA" id="ARBA00022723"/>
    </source>
</evidence>
<dbReference type="GO" id="GO:0046872">
    <property type="term" value="F:metal ion binding"/>
    <property type="evidence" value="ECO:0007669"/>
    <property type="project" value="UniProtKB-KW"/>
</dbReference>
<keyword evidence="2" id="KW-0949">S-adenosyl-L-methionine</keyword>
<dbReference type="OrthoDB" id="9782387at2"/>
<dbReference type="Gene3D" id="3.20.20.70">
    <property type="entry name" value="Aldolase class I"/>
    <property type="match status" value="1"/>
</dbReference>
<sequence length="230" mass="25713">MLKKNLAININKAHYPVTVLGPGRRIGIWLQGCAIGCKGCVSQDTWDANVNRIMSVDQLLAWCKQVVSSDKLGFDGVTISGGEPFDQPEALSALLDALNKWRNTLKNPPASNFDVLCYSGYPLTILQKKYPTILAKLDALIPEPYIDTKPTKQLWRGSENQSLQLLTNRAQIKYATVVEQTPAQPNKHIQVMLDGQKVWYIGIPQRGDMQALEARCQEQGIEFTQASWRT</sequence>
<dbReference type="RefSeq" id="WP_133324661.1">
    <property type="nucleotide sequence ID" value="NZ_SMYL01000001.1"/>
</dbReference>
<evidence type="ECO:0000256" key="2">
    <source>
        <dbReference type="ARBA" id="ARBA00022691"/>
    </source>
</evidence>
<organism evidence="6 7">
    <name type="scientific">Sapientia aquatica</name>
    <dbReference type="NCBI Taxonomy" id="1549640"/>
    <lineage>
        <taxon>Bacteria</taxon>
        <taxon>Pseudomonadati</taxon>
        <taxon>Pseudomonadota</taxon>
        <taxon>Betaproteobacteria</taxon>
        <taxon>Burkholderiales</taxon>
        <taxon>Oxalobacteraceae</taxon>
        <taxon>Sapientia</taxon>
    </lineage>
</organism>
<protein>
    <submittedName>
        <fullName evidence="6">Radical SAM protein</fullName>
    </submittedName>
</protein>
<accession>A0A4R5W718</accession>
<dbReference type="InterPro" id="IPR007197">
    <property type="entry name" value="rSAM"/>
</dbReference>